<accession>A0ABN3BLM1</accession>
<name>A0ABN3BLM1_9MICC</name>
<evidence type="ECO:0000313" key="1">
    <source>
        <dbReference type="EMBL" id="GAA2197803.1"/>
    </source>
</evidence>
<keyword evidence="2" id="KW-1185">Reference proteome</keyword>
<protein>
    <recommendedName>
        <fullName evidence="3">DUF1684 domain-containing protein</fullName>
    </recommendedName>
</protein>
<sequence>MREHADDSSAGEEWDESEAALDLPAHAVADWRLSMFSLYEHVRAAPTPRDGHELWRSGRDRLMGTHPASPLLPHERASFAGLRVAPYDPAFRFEVPLLPHGRGQERPVRTGTDGVVPFVRIGTFDLPGLGSLAAWRHAGYGGGVFVPFRDATAGRVGGSYGAGRYLLDTIKGAFLGARDTEDPAHDGGSHPTPEPRPPLYVLDFNFAYNPSCAYNEAWACPLPGPENRVPAEVPVGELYPHLTRE</sequence>
<evidence type="ECO:0000313" key="2">
    <source>
        <dbReference type="Proteomes" id="UP001500432"/>
    </source>
</evidence>
<dbReference type="RefSeq" id="WP_425564300.1">
    <property type="nucleotide sequence ID" value="NZ_BAAAQW010000003.1"/>
</dbReference>
<dbReference type="PANTHER" id="PTHR41913">
    <property type="entry name" value="DUF1684 DOMAIN-CONTAINING PROTEIN"/>
    <property type="match status" value="1"/>
</dbReference>
<organism evidence="1 2">
    <name type="scientific">Sinomonas flava</name>
    <dbReference type="NCBI Taxonomy" id="496857"/>
    <lineage>
        <taxon>Bacteria</taxon>
        <taxon>Bacillati</taxon>
        <taxon>Actinomycetota</taxon>
        <taxon>Actinomycetes</taxon>
        <taxon>Micrococcales</taxon>
        <taxon>Micrococcaceae</taxon>
        <taxon>Sinomonas</taxon>
    </lineage>
</organism>
<evidence type="ECO:0008006" key="3">
    <source>
        <dbReference type="Google" id="ProtNLM"/>
    </source>
</evidence>
<proteinExistence type="predicted"/>
<dbReference type="PANTHER" id="PTHR41913:SF1">
    <property type="entry name" value="DUF1684 DOMAIN-CONTAINING PROTEIN"/>
    <property type="match status" value="1"/>
</dbReference>
<comment type="caution">
    <text evidence="1">The sequence shown here is derived from an EMBL/GenBank/DDBJ whole genome shotgun (WGS) entry which is preliminary data.</text>
</comment>
<reference evidence="1 2" key="1">
    <citation type="journal article" date="2019" name="Int. J. Syst. Evol. Microbiol.">
        <title>The Global Catalogue of Microorganisms (GCM) 10K type strain sequencing project: providing services to taxonomists for standard genome sequencing and annotation.</title>
        <authorList>
            <consortium name="The Broad Institute Genomics Platform"/>
            <consortium name="The Broad Institute Genome Sequencing Center for Infectious Disease"/>
            <person name="Wu L."/>
            <person name="Ma J."/>
        </authorList>
    </citation>
    <scope>NUCLEOTIDE SEQUENCE [LARGE SCALE GENOMIC DNA]</scope>
    <source>
        <strain evidence="1 2">JCM 16034</strain>
    </source>
</reference>
<dbReference type="Proteomes" id="UP001500432">
    <property type="component" value="Unassembled WGS sequence"/>
</dbReference>
<dbReference type="Pfam" id="PF07920">
    <property type="entry name" value="DUF1684"/>
    <property type="match status" value="1"/>
</dbReference>
<dbReference type="InterPro" id="IPR012467">
    <property type="entry name" value="DUF1684"/>
</dbReference>
<gene>
    <name evidence="1" type="ORF">GCM10009849_08090</name>
</gene>
<dbReference type="EMBL" id="BAAAQW010000003">
    <property type="protein sequence ID" value="GAA2197803.1"/>
    <property type="molecule type" value="Genomic_DNA"/>
</dbReference>